<dbReference type="PROSITE" id="PS50943">
    <property type="entry name" value="HTH_CROC1"/>
    <property type="match status" value="1"/>
</dbReference>
<dbReference type="EMBL" id="LVYU01000139">
    <property type="protein sequence ID" value="KZA97087.1"/>
    <property type="molecule type" value="Genomic_DNA"/>
</dbReference>
<dbReference type="Gene3D" id="1.10.260.40">
    <property type="entry name" value="lambda repressor-like DNA-binding domains"/>
    <property type="match status" value="1"/>
</dbReference>
<gene>
    <name evidence="2" type="ORF">A4A59_32855</name>
</gene>
<proteinExistence type="predicted"/>
<dbReference type="InterPro" id="IPR001387">
    <property type="entry name" value="Cro/C1-type_HTH"/>
</dbReference>
<evidence type="ECO:0000313" key="2">
    <source>
        <dbReference type="EMBL" id="KZA97087.1"/>
    </source>
</evidence>
<protein>
    <submittedName>
        <fullName evidence="2">Transcriptional regulator</fullName>
    </submittedName>
</protein>
<dbReference type="PANTHER" id="PTHR46558">
    <property type="entry name" value="TRACRIPTIONAL REGULATORY PROTEIN-RELATED-RELATED"/>
    <property type="match status" value="1"/>
</dbReference>
<dbReference type="CDD" id="cd00093">
    <property type="entry name" value="HTH_XRE"/>
    <property type="match status" value="1"/>
</dbReference>
<dbReference type="AlphaFoldDB" id="A0A154IAG4"/>
<dbReference type="InterPro" id="IPR010982">
    <property type="entry name" value="Lambda_DNA-bd_dom_sf"/>
</dbReference>
<sequence>MNATKRPMINDALRLLRLYLGLSQKELAVELEISQSMVSEIESGAKSVSMELLERYSAKLDVRMSQLLFFAEELNGEPIKTKGKLIIATRVLSLLEKLSPREISHAS</sequence>
<dbReference type="RefSeq" id="WP_003556211.1">
    <property type="nucleotide sequence ID" value="NZ_CP171844.1"/>
</dbReference>
<reference evidence="2" key="1">
    <citation type="submission" date="2016-03" db="EMBL/GenBank/DDBJ databases">
        <title>Microsymbionts genomes from the relict species Vavilovia formosa.</title>
        <authorList>
            <person name="Chirak E."/>
            <person name="Kimeklis A."/>
            <person name="Kopat V."/>
            <person name="Andronov E."/>
        </authorList>
    </citation>
    <scope>NUCLEOTIDE SEQUENCE [LARGE SCALE GENOMIC DNA]</scope>
    <source>
        <strain evidence="2">Vaf12</strain>
    </source>
</reference>
<accession>A0A154IAG4</accession>
<dbReference type="SMART" id="SM00530">
    <property type="entry name" value="HTH_XRE"/>
    <property type="match status" value="1"/>
</dbReference>
<dbReference type="SUPFAM" id="SSF47413">
    <property type="entry name" value="lambda repressor-like DNA-binding domains"/>
    <property type="match status" value="1"/>
</dbReference>
<dbReference type="GO" id="GO:0003677">
    <property type="term" value="F:DNA binding"/>
    <property type="evidence" value="ECO:0007669"/>
    <property type="project" value="UniProtKB-KW"/>
</dbReference>
<organism evidence="2">
    <name type="scientific">Rhizobium leguminosarum</name>
    <dbReference type="NCBI Taxonomy" id="384"/>
    <lineage>
        <taxon>Bacteria</taxon>
        <taxon>Pseudomonadati</taxon>
        <taxon>Pseudomonadota</taxon>
        <taxon>Alphaproteobacteria</taxon>
        <taxon>Hyphomicrobiales</taxon>
        <taxon>Rhizobiaceae</taxon>
        <taxon>Rhizobium/Agrobacterium group</taxon>
        <taxon>Rhizobium</taxon>
    </lineage>
</organism>
<name>A0A154IAG4_RHILE</name>
<dbReference type="Pfam" id="PF01381">
    <property type="entry name" value="HTH_3"/>
    <property type="match status" value="1"/>
</dbReference>
<comment type="caution">
    <text evidence="2">The sequence shown here is derived from an EMBL/GenBank/DDBJ whole genome shotgun (WGS) entry which is preliminary data.</text>
</comment>
<dbReference type="PANTHER" id="PTHR46558:SF4">
    <property type="entry name" value="DNA-BIDING PHAGE PROTEIN"/>
    <property type="match status" value="1"/>
</dbReference>
<keyword evidence="1" id="KW-0238">DNA-binding</keyword>
<evidence type="ECO:0000256" key="1">
    <source>
        <dbReference type="ARBA" id="ARBA00023125"/>
    </source>
</evidence>